<evidence type="ECO:0000313" key="3">
    <source>
        <dbReference type="Proteomes" id="UP000241010"/>
    </source>
</evidence>
<dbReference type="RefSeq" id="WP_107663642.1">
    <property type="nucleotide sequence ID" value="NZ_PZKG01000032.1"/>
</dbReference>
<protein>
    <submittedName>
        <fullName evidence="2">MFS transporter</fullName>
    </submittedName>
</protein>
<evidence type="ECO:0000313" key="2">
    <source>
        <dbReference type="EMBL" id="PTE21999.1"/>
    </source>
</evidence>
<keyword evidence="1" id="KW-0812">Transmembrane</keyword>
<gene>
    <name evidence="2" type="ORF">C5F48_09360</name>
</gene>
<accession>A0A2T4JVQ5</accession>
<keyword evidence="1" id="KW-1133">Transmembrane helix</keyword>
<evidence type="ECO:0000256" key="1">
    <source>
        <dbReference type="SAM" id="Phobius"/>
    </source>
</evidence>
<dbReference type="Proteomes" id="UP000241010">
    <property type="component" value="Unassembled WGS sequence"/>
</dbReference>
<organism evidence="2 3">
    <name type="scientific">Cereibacter changlensis JA139</name>
    <dbReference type="NCBI Taxonomy" id="1188249"/>
    <lineage>
        <taxon>Bacteria</taxon>
        <taxon>Pseudomonadati</taxon>
        <taxon>Pseudomonadota</taxon>
        <taxon>Alphaproteobacteria</taxon>
        <taxon>Rhodobacterales</taxon>
        <taxon>Paracoccaceae</taxon>
        <taxon>Cereibacter</taxon>
    </lineage>
</organism>
<dbReference type="EMBL" id="PZKG01000032">
    <property type="protein sequence ID" value="PTE21999.1"/>
    <property type="molecule type" value="Genomic_DNA"/>
</dbReference>
<reference evidence="2 3" key="1">
    <citation type="submission" date="2018-03" db="EMBL/GenBank/DDBJ databases">
        <title>Cereibacter changlensis.</title>
        <authorList>
            <person name="Meyer T.E."/>
            <person name="Miller S."/>
            <person name="Lodha T."/>
            <person name="Gandham S."/>
            <person name="Chintalapati S."/>
            <person name="Chintalapati V.R."/>
        </authorList>
    </citation>
    <scope>NUCLEOTIDE SEQUENCE [LARGE SCALE GENOMIC DNA]</scope>
    <source>
        <strain evidence="2 3">JA139</strain>
    </source>
</reference>
<sequence length="122" mass="13818">MFSFIDDIPSAEQIKARVRDDIKKYKIDEYVRNARLVQTANRLYNDEELKINPVAWIWKRWPSVSDMAQWRVVTFSKRHKVAIAGFCAGAGMLLILNGVVIAGNFGGASDDASNRTIVYPNL</sequence>
<comment type="caution">
    <text evidence="2">The sequence shown here is derived from an EMBL/GenBank/DDBJ whole genome shotgun (WGS) entry which is preliminary data.</text>
</comment>
<dbReference type="OrthoDB" id="7688668at2"/>
<feature type="transmembrane region" description="Helical" evidence="1">
    <location>
        <begin position="81"/>
        <end position="105"/>
    </location>
</feature>
<name>A0A2T4JVQ5_9RHOB</name>
<keyword evidence="1" id="KW-0472">Membrane</keyword>
<proteinExistence type="predicted"/>
<dbReference type="AlphaFoldDB" id="A0A2T4JVQ5"/>
<keyword evidence="3" id="KW-1185">Reference proteome</keyword>